<dbReference type="OrthoDB" id="676730at2"/>
<gene>
    <name evidence="1" type="ORF">ES692_17220</name>
</gene>
<evidence type="ECO:0000313" key="2">
    <source>
        <dbReference type="Proteomes" id="UP000321938"/>
    </source>
</evidence>
<sequence>MKSKTKTYLLLATVLCVWGTIGYKIVSGVSPTISEEKQENFDVAFNPKANTEVDTFSIQTLERDPFLGTLTKKKKSVTRTLKKPINNKANYLPQISYNGLVKKQSTLDMVFVVNINNNQYLLNKGQVVDSVTLIKGNNKDITIRYKNQKQTIKRQ</sequence>
<organism evidence="1 2">
    <name type="scientific">Psychroserpens burtonensis</name>
    <dbReference type="NCBI Taxonomy" id="49278"/>
    <lineage>
        <taxon>Bacteria</taxon>
        <taxon>Pseudomonadati</taxon>
        <taxon>Bacteroidota</taxon>
        <taxon>Flavobacteriia</taxon>
        <taxon>Flavobacteriales</taxon>
        <taxon>Flavobacteriaceae</taxon>
        <taxon>Psychroserpens</taxon>
    </lineage>
</organism>
<dbReference type="Proteomes" id="UP000321938">
    <property type="component" value="Unassembled WGS sequence"/>
</dbReference>
<proteinExistence type="predicted"/>
<accession>A0A5C7B270</accession>
<evidence type="ECO:0008006" key="3">
    <source>
        <dbReference type="Google" id="ProtNLM"/>
    </source>
</evidence>
<protein>
    <recommendedName>
        <fullName evidence="3">Type II secretion system protein GspC N-terminal domain-containing protein</fullName>
    </recommendedName>
</protein>
<keyword evidence="2" id="KW-1185">Reference proteome</keyword>
<dbReference type="STRING" id="1123037.GCA_000425305_03502"/>
<dbReference type="EMBL" id="VOSB01000040">
    <property type="protein sequence ID" value="TXE15319.1"/>
    <property type="molecule type" value="Genomic_DNA"/>
</dbReference>
<dbReference type="AlphaFoldDB" id="A0A5C7B270"/>
<comment type="caution">
    <text evidence="1">The sequence shown here is derived from an EMBL/GenBank/DDBJ whole genome shotgun (WGS) entry which is preliminary data.</text>
</comment>
<name>A0A5C7B270_9FLAO</name>
<reference evidence="1 2" key="1">
    <citation type="submission" date="2019-08" db="EMBL/GenBank/DDBJ databases">
        <title>Genome of Psychroserpens burtonensis ACAM 167.</title>
        <authorList>
            <person name="Bowman J.P."/>
        </authorList>
    </citation>
    <scope>NUCLEOTIDE SEQUENCE [LARGE SCALE GENOMIC DNA]</scope>
    <source>
        <strain evidence="1 2">ACAM 167</strain>
    </source>
</reference>
<dbReference type="RefSeq" id="WP_147232149.1">
    <property type="nucleotide sequence ID" value="NZ_VOSB01000040.1"/>
</dbReference>
<evidence type="ECO:0000313" key="1">
    <source>
        <dbReference type="EMBL" id="TXE15319.1"/>
    </source>
</evidence>